<keyword evidence="1" id="KW-0732">Signal</keyword>
<feature type="signal peptide" evidence="1">
    <location>
        <begin position="1"/>
        <end position="36"/>
    </location>
</feature>
<dbReference type="InterPro" id="IPR047111">
    <property type="entry name" value="YbaP-like"/>
</dbReference>
<gene>
    <name evidence="2" type="ORF">DI565_18455</name>
</gene>
<accession>A0A2W5K787</accession>
<sequence length="378" mass="40229">MAVATLQLEGAVRRRGRRMTLLACVVLCGSAQPAFAGGDAAAAPAMQAGSWRETGGEAARDRSASPVLKAADCVGVDLVTTLQNSDAASFARFESSARGVANGQGLLWRVEGKGSKPSYLFGTMHSSEAAAKSFDDLVLRALSRSRVVATEIPGATTRRVASELRRLVASRSFRPEGDSLADLPPDIRDQVEARIARTGIPAAVAEQLQPWYLALALSRSRCAPVPAGTDVETADARIERLAVEQGSTLTGLETPAEQVDALASIPDAVALRMMREATEKGLKPEDVDRTILGLYSTRRIGYLLAMRGPVWAGAFDVDGYAEFISSFITRRNAAMVQRAIPLLNAGEAFIAVGALHLPGDRGLVQLIRQAGFSVTRIW</sequence>
<evidence type="ECO:0000313" key="2">
    <source>
        <dbReference type="EMBL" id="PZQ11278.1"/>
    </source>
</evidence>
<dbReference type="PANTHER" id="PTHR40590:SF1">
    <property type="entry name" value="CYTOPLASMIC PROTEIN"/>
    <property type="match status" value="1"/>
</dbReference>
<dbReference type="Pfam" id="PF01963">
    <property type="entry name" value="TraB_PrgY_gumN"/>
    <property type="match status" value="1"/>
</dbReference>
<feature type="chain" id="PRO_5015861018" evidence="1">
    <location>
        <begin position="37"/>
        <end position="378"/>
    </location>
</feature>
<reference evidence="2 3" key="1">
    <citation type="submission" date="2017-08" db="EMBL/GenBank/DDBJ databases">
        <title>Infants hospitalized years apart are colonized by the same room-sourced microbial strains.</title>
        <authorList>
            <person name="Brooks B."/>
            <person name="Olm M.R."/>
            <person name="Firek B.A."/>
            <person name="Baker R."/>
            <person name="Thomas B.C."/>
            <person name="Morowitz M.J."/>
            <person name="Banfield J.F."/>
        </authorList>
    </citation>
    <scope>NUCLEOTIDE SEQUENCE [LARGE SCALE GENOMIC DNA]</scope>
    <source>
        <strain evidence="2">S2_005_003_R2_43</strain>
    </source>
</reference>
<dbReference type="Proteomes" id="UP000249577">
    <property type="component" value="Unassembled WGS sequence"/>
</dbReference>
<comment type="caution">
    <text evidence="2">The sequence shown here is derived from an EMBL/GenBank/DDBJ whole genome shotgun (WGS) entry which is preliminary data.</text>
</comment>
<dbReference type="PANTHER" id="PTHR40590">
    <property type="entry name" value="CYTOPLASMIC PROTEIN-RELATED"/>
    <property type="match status" value="1"/>
</dbReference>
<dbReference type="EMBL" id="QFPN01000012">
    <property type="protein sequence ID" value="PZQ11278.1"/>
    <property type="molecule type" value="Genomic_DNA"/>
</dbReference>
<dbReference type="InterPro" id="IPR002816">
    <property type="entry name" value="TraB/PrgY/GumN_fam"/>
</dbReference>
<evidence type="ECO:0000256" key="1">
    <source>
        <dbReference type="SAM" id="SignalP"/>
    </source>
</evidence>
<dbReference type="AlphaFoldDB" id="A0A2W5K787"/>
<name>A0A2W5K787_ANCNO</name>
<evidence type="ECO:0000313" key="3">
    <source>
        <dbReference type="Proteomes" id="UP000249577"/>
    </source>
</evidence>
<organism evidence="2 3">
    <name type="scientific">Ancylobacter novellus</name>
    <name type="common">Thiobacillus novellus</name>
    <dbReference type="NCBI Taxonomy" id="921"/>
    <lineage>
        <taxon>Bacteria</taxon>
        <taxon>Pseudomonadati</taxon>
        <taxon>Pseudomonadota</taxon>
        <taxon>Alphaproteobacteria</taxon>
        <taxon>Hyphomicrobiales</taxon>
        <taxon>Xanthobacteraceae</taxon>
        <taxon>Ancylobacter</taxon>
    </lineage>
</organism>
<proteinExistence type="predicted"/>
<protein>
    <submittedName>
        <fullName evidence="2">TraB/GumN family protein</fullName>
    </submittedName>
</protein>
<dbReference type="CDD" id="cd14789">
    <property type="entry name" value="Tiki"/>
    <property type="match status" value="1"/>
</dbReference>